<keyword evidence="9" id="KW-0812">Transmembrane</keyword>
<evidence type="ECO:0000256" key="9">
    <source>
        <dbReference type="SAM" id="Phobius"/>
    </source>
</evidence>
<organism evidence="11 12">
    <name type="scientific">Raphidocelis subcapitata</name>
    <dbReference type="NCBI Taxonomy" id="307507"/>
    <lineage>
        <taxon>Eukaryota</taxon>
        <taxon>Viridiplantae</taxon>
        <taxon>Chlorophyta</taxon>
        <taxon>core chlorophytes</taxon>
        <taxon>Chlorophyceae</taxon>
        <taxon>CS clade</taxon>
        <taxon>Sphaeropleales</taxon>
        <taxon>Selenastraceae</taxon>
        <taxon>Raphidocelis</taxon>
    </lineage>
</organism>
<name>A0A2V0PI17_9CHLO</name>
<keyword evidence="9" id="KW-0472">Membrane</keyword>
<evidence type="ECO:0000256" key="8">
    <source>
        <dbReference type="ARBA" id="ARBA00049132"/>
    </source>
</evidence>
<comment type="catalytic activity">
    <reaction evidence="8">
        <text>a (2R,3S,4S)-leucoanthocyanidin + NADP(+) = a (2R,3R)-dihydroflavonol + NADPH + H(+)</text>
        <dbReference type="Rhea" id="RHEA:54444"/>
        <dbReference type="ChEBI" id="CHEBI:15378"/>
        <dbReference type="ChEBI" id="CHEBI:57783"/>
        <dbReference type="ChEBI" id="CHEBI:58349"/>
        <dbReference type="ChEBI" id="CHEBI:138176"/>
        <dbReference type="ChEBI" id="CHEBI:138188"/>
        <dbReference type="EC" id="1.1.1.219"/>
    </reaction>
</comment>
<dbReference type="GO" id="GO:0045552">
    <property type="term" value="F:dihydroflavanol 4-reductase activity"/>
    <property type="evidence" value="ECO:0007669"/>
    <property type="project" value="UniProtKB-EC"/>
</dbReference>
<evidence type="ECO:0000256" key="5">
    <source>
        <dbReference type="ARBA" id="ARBA00039057"/>
    </source>
</evidence>
<evidence type="ECO:0000256" key="1">
    <source>
        <dbReference type="ARBA" id="ARBA00023002"/>
    </source>
</evidence>
<dbReference type="GO" id="GO:0009813">
    <property type="term" value="P:flavonoid biosynthetic process"/>
    <property type="evidence" value="ECO:0007669"/>
    <property type="project" value="UniProtKB-KW"/>
</dbReference>
<dbReference type="Pfam" id="PF01370">
    <property type="entry name" value="Epimerase"/>
    <property type="match status" value="1"/>
</dbReference>
<accession>A0A2V0PI17</accession>
<dbReference type="EMBL" id="BDRX01000102">
    <property type="protein sequence ID" value="GBF97573.1"/>
    <property type="molecule type" value="Genomic_DNA"/>
</dbReference>
<comment type="similarity">
    <text evidence="3">Belongs to the NAD(P)-dependent epimerase/dehydratase family. Dihydroflavonol-4-reductase subfamily.</text>
</comment>
<dbReference type="FunCoup" id="A0A2V0PI17">
    <property type="interactions" value="1064"/>
</dbReference>
<dbReference type="STRING" id="307507.A0A2V0PI17"/>
<evidence type="ECO:0000256" key="4">
    <source>
        <dbReference type="ARBA" id="ARBA00039055"/>
    </source>
</evidence>
<dbReference type="InterPro" id="IPR036291">
    <property type="entry name" value="NAD(P)-bd_dom_sf"/>
</dbReference>
<evidence type="ECO:0000259" key="10">
    <source>
        <dbReference type="Pfam" id="PF01370"/>
    </source>
</evidence>
<dbReference type="EC" id="1.1.1.219" evidence="5"/>
<comment type="catalytic activity">
    <reaction evidence="7">
        <text>(2S)-flavan-4-ol + NADP(+) = (2S)-flavanone + NADPH + H(+)</text>
        <dbReference type="Rhea" id="RHEA:11228"/>
        <dbReference type="ChEBI" id="CHEBI:15378"/>
        <dbReference type="ChEBI" id="CHEBI:15605"/>
        <dbReference type="ChEBI" id="CHEBI:15606"/>
        <dbReference type="ChEBI" id="CHEBI:57783"/>
        <dbReference type="ChEBI" id="CHEBI:58349"/>
        <dbReference type="EC" id="1.1.1.234"/>
    </reaction>
</comment>
<feature type="transmembrane region" description="Helical" evidence="9">
    <location>
        <begin position="372"/>
        <end position="396"/>
    </location>
</feature>
<dbReference type="InterPro" id="IPR001509">
    <property type="entry name" value="Epimerase_deHydtase"/>
</dbReference>
<keyword evidence="12" id="KW-1185">Reference proteome</keyword>
<keyword evidence="1" id="KW-0560">Oxidoreductase</keyword>
<dbReference type="InterPro" id="IPR050425">
    <property type="entry name" value="NAD(P)_dehydrat-like"/>
</dbReference>
<dbReference type="PANTHER" id="PTHR10366:SF564">
    <property type="entry name" value="STEROL-4-ALPHA-CARBOXYLATE 3-DEHYDROGENASE, DECARBOXYLATING"/>
    <property type="match status" value="1"/>
</dbReference>
<evidence type="ECO:0000256" key="3">
    <source>
        <dbReference type="ARBA" id="ARBA00023445"/>
    </source>
</evidence>
<gene>
    <name evidence="11" type="ORF">Rsub_10174</name>
</gene>
<dbReference type="SUPFAM" id="SSF51735">
    <property type="entry name" value="NAD(P)-binding Rossmann-fold domains"/>
    <property type="match status" value="1"/>
</dbReference>
<dbReference type="FunFam" id="3.40.50.720:FF:000085">
    <property type="entry name" value="Dihydroflavonol reductase"/>
    <property type="match status" value="1"/>
</dbReference>
<dbReference type="InParanoid" id="A0A2V0PI17"/>
<dbReference type="OrthoDB" id="2735536at2759"/>
<proteinExistence type="inferred from homology"/>
<evidence type="ECO:0000256" key="2">
    <source>
        <dbReference type="ARBA" id="ARBA00023241"/>
    </source>
</evidence>
<keyword evidence="2" id="KW-0284">Flavonoid biosynthesis</keyword>
<dbReference type="EC" id="1.1.1.234" evidence="4"/>
<comment type="caution">
    <text evidence="11">The sequence shown here is derived from an EMBL/GenBank/DDBJ whole genome shotgun (WGS) entry which is preliminary data.</text>
</comment>
<feature type="domain" description="NAD-dependent epimerase/dehydratase" evidence="10">
    <location>
        <begin position="21"/>
        <end position="264"/>
    </location>
</feature>
<keyword evidence="9" id="KW-1133">Transmembrane helix</keyword>
<reference evidence="11 12" key="1">
    <citation type="journal article" date="2018" name="Sci. Rep.">
        <title>Raphidocelis subcapitata (=Pseudokirchneriella subcapitata) provides an insight into genome evolution and environmental adaptations in the Sphaeropleales.</title>
        <authorList>
            <person name="Suzuki S."/>
            <person name="Yamaguchi H."/>
            <person name="Nakajima N."/>
            <person name="Kawachi M."/>
        </authorList>
    </citation>
    <scope>NUCLEOTIDE SEQUENCE [LARGE SCALE GENOMIC DNA]</scope>
    <source>
        <strain evidence="11 12">NIES-35</strain>
    </source>
</reference>
<evidence type="ECO:0000313" key="11">
    <source>
        <dbReference type="EMBL" id="GBF97573.1"/>
    </source>
</evidence>
<evidence type="ECO:0000256" key="6">
    <source>
        <dbReference type="ARBA" id="ARBA00042087"/>
    </source>
</evidence>
<evidence type="ECO:0000313" key="12">
    <source>
        <dbReference type="Proteomes" id="UP000247498"/>
    </source>
</evidence>
<protein>
    <recommendedName>
        <fullName evidence="6">Flavanone 4-reductase</fullName>
        <ecNumber evidence="5">1.1.1.219</ecNumber>
        <ecNumber evidence="4">1.1.1.234</ecNumber>
    </recommendedName>
</protein>
<dbReference type="AlphaFoldDB" id="A0A2V0PI17"/>
<dbReference type="GO" id="GO:0047890">
    <property type="term" value="F:flavanone 4-reductase activity"/>
    <property type="evidence" value="ECO:0007669"/>
    <property type="project" value="UniProtKB-EC"/>
</dbReference>
<evidence type="ECO:0000256" key="7">
    <source>
        <dbReference type="ARBA" id="ARBA00048870"/>
    </source>
</evidence>
<dbReference type="Proteomes" id="UP000247498">
    <property type="component" value="Unassembled WGS sequence"/>
</dbReference>
<dbReference type="PANTHER" id="PTHR10366">
    <property type="entry name" value="NAD DEPENDENT EPIMERASE/DEHYDRATASE"/>
    <property type="match status" value="1"/>
</dbReference>
<sequence length="398" mass="42448">MAETLTIPLRPEEKAAPPMHVCVTGATGYVAGHIVARLLAAGHTVHATVRDPSNIKSVAHITALPGADERLKLFKADLMKDGTFDAAMAGCAAVLHTASPYALDCPAGKEEEMLIGPALKGTENVLASVNRTPGVTRVLVTSSVVGVWGDPNERGKGHVFTEEDWNKVAHPKKYPYFYSKMIAEKRAYELAEAAGGKWSLVTLNPGVVWGPPIGKRLDGESVTQMVDLLSGALWPWAPALGTAVVDVRDVALAHCLALVKPSAKGRYLLANQERGWFLLPDAARILKQSGAHKGAWLPPLLPDYYGLMAFGPMMGCPVPITKATYKKRPLVSTAKAARDLGINEWIPMQRSVLDMASDLKAKGMVPAFKLPVAWPVLAAGAALLLWALRALAGAVLGL</sequence>
<dbReference type="Gene3D" id="3.40.50.720">
    <property type="entry name" value="NAD(P)-binding Rossmann-like Domain"/>
    <property type="match status" value="1"/>
</dbReference>